<keyword evidence="2" id="KW-1185">Reference proteome</keyword>
<protein>
    <submittedName>
        <fullName evidence="1">Uncharacterized protein</fullName>
    </submittedName>
</protein>
<dbReference type="RefSeq" id="WP_185087793.1">
    <property type="nucleotide sequence ID" value="NZ_JACHJB010000003.1"/>
</dbReference>
<evidence type="ECO:0000313" key="2">
    <source>
        <dbReference type="Proteomes" id="UP000583800"/>
    </source>
</evidence>
<name>A0A7X0C7G6_9ACTN</name>
<comment type="caution">
    <text evidence="1">The sequence shown here is derived from an EMBL/GenBank/DDBJ whole genome shotgun (WGS) entry which is preliminary data.</text>
</comment>
<accession>A0A7X0C7G6</accession>
<dbReference type="Proteomes" id="UP000583800">
    <property type="component" value="Unassembled WGS sequence"/>
</dbReference>
<gene>
    <name evidence="1" type="ORF">FHU36_006489</name>
</gene>
<sequence>MRGEQAAQVQRAWLRRDTRVSAGEAALCPQRCTGPAGRRRLLHGVKGVRLGPRLSRNRRAPV</sequence>
<evidence type="ECO:0000313" key="1">
    <source>
        <dbReference type="EMBL" id="MBB6349917.1"/>
    </source>
</evidence>
<proteinExistence type="predicted"/>
<organism evidence="1 2">
    <name type="scientific">Nonomuraea muscovyensis</name>
    <dbReference type="NCBI Taxonomy" id="1124761"/>
    <lineage>
        <taxon>Bacteria</taxon>
        <taxon>Bacillati</taxon>
        <taxon>Actinomycetota</taxon>
        <taxon>Actinomycetes</taxon>
        <taxon>Streptosporangiales</taxon>
        <taxon>Streptosporangiaceae</taxon>
        <taxon>Nonomuraea</taxon>
    </lineage>
</organism>
<reference evidence="1 2" key="1">
    <citation type="submission" date="2020-08" db="EMBL/GenBank/DDBJ databases">
        <title>Sequencing the genomes of 1000 actinobacteria strains.</title>
        <authorList>
            <person name="Klenk H.-P."/>
        </authorList>
    </citation>
    <scope>NUCLEOTIDE SEQUENCE [LARGE SCALE GENOMIC DNA]</scope>
    <source>
        <strain evidence="1 2">DSM 45913</strain>
    </source>
</reference>
<dbReference type="EMBL" id="JACHJB010000003">
    <property type="protein sequence ID" value="MBB6349917.1"/>
    <property type="molecule type" value="Genomic_DNA"/>
</dbReference>
<dbReference type="AlphaFoldDB" id="A0A7X0C7G6"/>